<name>A0A1J0VL50_9NOCA</name>
<sequence>MVEQGRFGAVGALTAGWLGALVGLAGLIVAGATVAMRWGGRNIELDYTTAGIVGGLGTVYLTGGVLLVRRRIAGRRVLVVMTGLMSAATLLVVALNATSHGVRFGPLDWWLALNVVILALGVIEPTRRWTTTR</sequence>
<feature type="transmembrane region" description="Helical" evidence="1">
    <location>
        <begin position="47"/>
        <end position="68"/>
    </location>
</feature>
<gene>
    <name evidence="2" type="ORF">BOX37_00690</name>
</gene>
<dbReference type="Proteomes" id="UP000183810">
    <property type="component" value="Chromosome"/>
</dbReference>
<keyword evidence="1" id="KW-0812">Transmembrane</keyword>
<reference evidence="2" key="1">
    <citation type="submission" date="2016-11" db="EMBL/GenBank/DDBJ databases">
        <authorList>
            <person name="Jaros S."/>
            <person name="Januszkiewicz K."/>
            <person name="Wedrychowicz H."/>
        </authorList>
    </citation>
    <scope>NUCLEOTIDE SEQUENCE [LARGE SCALE GENOMIC DNA]</scope>
    <source>
        <strain evidence="2">Y48</strain>
    </source>
</reference>
<feature type="transmembrane region" description="Helical" evidence="1">
    <location>
        <begin position="12"/>
        <end position="35"/>
    </location>
</feature>
<keyword evidence="1" id="KW-1133">Transmembrane helix</keyword>
<evidence type="ECO:0000256" key="1">
    <source>
        <dbReference type="SAM" id="Phobius"/>
    </source>
</evidence>
<evidence type="ECO:0000313" key="3">
    <source>
        <dbReference type="Proteomes" id="UP000183810"/>
    </source>
</evidence>
<evidence type="ECO:0000313" key="2">
    <source>
        <dbReference type="EMBL" id="APE32733.1"/>
    </source>
</evidence>
<dbReference type="AlphaFoldDB" id="A0A1J0VL50"/>
<organism evidence="2 3">
    <name type="scientific">Nocardia mangyaensis</name>
    <dbReference type="NCBI Taxonomy" id="2213200"/>
    <lineage>
        <taxon>Bacteria</taxon>
        <taxon>Bacillati</taxon>
        <taxon>Actinomycetota</taxon>
        <taxon>Actinomycetes</taxon>
        <taxon>Mycobacteriales</taxon>
        <taxon>Nocardiaceae</taxon>
        <taxon>Nocardia</taxon>
    </lineage>
</organism>
<keyword evidence="3" id="KW-1185">Reference proteome</keyword>
<accession>A0A1J0VL50</accession>
<feature type="transmembrane region" description="Helical" evidence="1">
    <location>
        <begin position="77"/>
        <end position="97"/>
    </location>
</feature>
<feature type="transmembrane region" description="Helical" evidence="1">
    <location>
        <begin position="109"/>
        <end position="126"/>
    </location>
</feature>
<dbReference type="EMBL" id="CP018082">
    <property type="protein sequence ID" value="APE32733.1"/>
    <property type="molecule type" value="Genomic_DNA"/>
</dbReference>
<dbReference type="KEGG" id="nsl:BOX37_00690"/>
<proteinExistence type="predicted"/>
<protein>
    <submittedName>
        <fullName evidence="2">Uncharacterized protein</fullName>
    </submittedName>
</protein>
<keyword evidence="1" id="KW-0472">Membrane</keyword>